<dbReference type="AlphaFoldDB" id="A0A7W1WND7"/>
<dbReference type="Proteomes" id="UP000535491">
    <property type="component" value="Unassembled WGS sequence"/>
</dbReference>
<feature type="transmembrane region" description="Helical" evidence="1">
    <location>
        <begin position="420"/>
        <end position="442"/>
    </location>
</feature>
<reference evidence="2 3" key="1">
    <citation type="submission" date="2020-07" db="EMBL/GenBank/DDBJ databases">
        <authorList>
            <person name="Feng H."/>
        </authorList>
    </citation>
    <scope>NUCLEOTIDE SEQUENCE [LARGE SCALE GENOMIC DNA]</scope>
    <source>
        <strain evidence="3">s-10</strain>
    </source>
</reference>
<feature type="transmembrane region" description="Helical" evidence="1">
    <location>
        <begin position="866"/>
        <end position="887"/>
    </location>
</feature>
<dbReference type="PANTHER" id="PTHR38454:SF1">
    <property type="entry name" value="INTEGRAL MEMBRANE PROTEIN"/>
    <property type="match status" value="1"/>
</dbReference>
<feature type="transmembrane region" description="Helical" evidence="1">
    <location>
        <begin position="295"/>
        <end position="315"/>
    </location>
</feature>
<dbReference type="RefSeq" id="WP_181750271.1">
    <property type="nucleotide sequence ID" value="NZ_JACEIQ010000001.1"/>
</dbReference>
<keyword evidence="1" id="KW-0812">Transmembrane</keyword>
<dbReference type="EMBL" id="JACEIQ010000001">
    <property type="protein sequence ID" value="MBA4493057.1"/>
    <property type="molecule type" value="Genomic_DNA"/>
</dbReference>
<feature type="transmembrane region" description="Helical" evidence="1">
    <location>
        <begin position="454"/>
        <end position="476"/>
    </location>
</feature>
<organism evidence="2 3">
    <name type="scientific">Paenactinomyces guangxiensis</name>
    <dbReference type="NCBI Taxonomy" id="1490290"/>
    <lineage>
        <taxon>Bacteria</taxon>
        <taxon>Bacillati</taxon>
        <taxon>Bacillota</taxon>
        <taxon>Bacilli</taxon>
        <taxon>Bacillales</taxon>
        <taxon>Thermoactinomycetaceae</taxon>
        <taxon>Paenactinomyces</taxon>
    </lineage>
</organism>
<feature type="transmembrane region" description="Helical" evidence="1">
    <location>
        <begin position="382"/>
        <end position="400"/>
    </location>
</feature>
<sequence length="897" mass="103942">MNQKKLNISKNTRNILLCYGLILVSAIAIHAYFVYFKPYFSEACCDSLTQLAHFYPFLQNEYGQGNFTWSWEHGLGGDLFAGYLFYYSTSPFFWVSMLFDLSSLKATIEFKLYMSIFKLFLAMIFLYHLLRCLKRSNTSALIGSLIYGGSLYFMIYSLRYDFMADGMVWLSLVILGYERLIDKNKKSLFVFAVFLIVCSNFYLAFISSIYLFLYAILKYFLKEETYSFLGFFKHYVKTGFYYLIGFLLAAFAFLPAVYSYLHVDRFYSEIRIPLFFGEDFYQALFGNLFFLTERIGFVVVFPVLVLFLFLYGFLIRDKQTKIRFWFLLFIFLLALIPFTYSLFNGLSNMQYRWLYLFSFTFSVTSSFILDELLRKEVRLPRAMIGLSMFLLGLFCLYKGFGVWFDSDTSKHTADPGTNLIFLYKFGVCFIFLCGIIVSVILLMKNKWPREIVSASLIVVVFLNVSFLNMSAFGSLYGHPAALDKRLDTVFSWYGLAKDIQMFQDIKKNDPGFYRTTLINKEDYINEALVYHFNGFGIYNSLLSGNVHNFFKNEYNILQVNIPSQINKLDNRLLLGTALANKYYVIHRERAFQPYGYSLVKEVGDYQIWKNNFTLPIGFFYDAVVDEHTFARLNFSERDQLLLKAAVVKDGTDTGLPAFNPAQLKDKTFPVKKSNLKLINASLKGHLLTAKQEAKLIIQNFFYKQQGEVLVDMVIGRTDGGRYELNVNEKRFIYFGENSLYNYPKDEVVFRVGGVEQPKEIVIQLSPGQYKLEELKLTFNSFQTYRELVKEKQKQSLQNVKVTSGHVSGSIYAPKNGILFLSIPYSEGWRVKVDGVNTKSLEINSAFIGVPITKGTHKVVLEYRTPYLSLGLAISVTTLLILSGAFLYHFRYQRLKKK</sequence>
<keyword evidence="3" id="KW-1185">Reference proteome</keyword>
<protein>
    <submittedName>
        <fullName evidence="2">YfhO family protein</fullName>
    </submittedName>
</protein>
<comment type="caution">
    <text evidence="2">The sequence shown here is derived from an EMBL/GenBank/DDBJ whole genome shotgun (WGS) entry which is preliminary data.</text>
</comment>
<dbReference type="PANTHER" id="PTHR38454">
    <property type="entry name" value="INTEGRAL MEMBRANE PROTEIN-RELATED"/>
    <property type="match status" value="1"/>
</dbReference>
<proteinExistence type="predicted"/>
<evidence type="ECO:0000313" key="2">
    <source>
        <dbReference type="EMBL" id="MBA4493057.1"/>
    </source>
</evidence>
<evidence type="ECO:0000313" key="3">
    <source>
        <dbReference type="Proteomes" id="UP000535491"/>
    </source>
</evidence>
<accession>A0A7W1WND7</accession>
<feature type="transmembrane region" description="Helical" evidence="1">
    <location>
        <begin position="136"/>
        <end position="155"/>
    </location>
</feature>
<feature type="transmembrane region" description="Helical" evidence="1">
    <location>
        <begin position="187"/>
        <end position="220"/>
    </location>
</feature>
<keyword evidence="1" id="KW-0472">Membrane</keyword>
<feature type="transmembrane region" description="Helical" evidence="1">
    <location>
        <begin position="240"/>
        <end position="261"/>
    </location>
</feature>
<dbReference type="InterPro" id="IPR018580">
    <property type="entry name" value="Uncharacterised_YfhO"/>
</dbReference>
<feature type="transmembrane region" description="Helical" evidence="1">
    <location>
        <begin position="322"/>
        <end position="340"/>
    </location>
</feature>
<keyword evidence="1" id="KW-1133">Transmembrane helix</keyword>
<feature type="transmembrane region" description="Helical" evidence="1">
    <location>
        <begin position="112"/>
        <end position="130"/>
    </location>
</feature>
<evidence type="ECO:0000256" key="1">
    <source>
        <dbReference type="SAM" id="Phobius"/>
    </source>
</evidence>
<gene>
    <name evidence="2" type="ORF">H1191_01845</name>
</gene>
<name>A0A7W1WND7_9BACL</name>
<dbReference type="Pfam" id="PF09586">
    <property type="entry name" value="YfhO"/>
    <property type="match status" value="1"/>
</dbReference>
<feature type="transmembrane region" description="Helical" evidence="1">
    <location>
        <begin position="12"/>
        <end position="33"/>
    </location>
</feature>
<feature type="transmembrane region" description="Helical" evidence="1">
    <location>
        <begin position="352"/>
        <end position="370"/>
    </location>
</feature>